<dbReference type="PANTHER" id="PTHR33162">
    <property type="entry name" value="SEC-INDEPENDENT PROTEIN TRANSLOCASE PROTEIN TATA, CHLOROPLASTIC"/>
    <property type="match status" value="1"/>
</dbReference>
<organism evidence="16 17">
    <name type="scientific">Cucurbita maxima</name>
    <name type="common">Pumpkin</name>
    <name type="synonym">Winter squash</name>
    <dbReference type="NCBI Taxonomy" id="3661"/>
    <lineage>
        <taxon>Eukaryota</taxon>
        <taxon>Viridiplantae</taxon>
        <taxon>Streptophyta</taxon>
        <taxon>Embryophyta</taxon>
        <taxon>Tracheophyta</taxon>
        <taxon>Spermatophyta</taxon>
        <taxon>Magnoliopsida</taxon>
        <taxon>eudicotyledons</taxon>
        <taxon>Gunneridae</taxon>
        <taxon>Pentapetalae</taxon>
        <taxon>rosids</taxon>
        <taxon>fabids</taxon>
        <taxon>Cucurbitales</taxon>
        <taxon>Cucurbitaceae</taxon>
        <taxon>Cucurbiteae</taxon>
        <taxon>Cucurbita</taxon>
    </lineage>
</organism>
<dbReference type="Gene3D" id="1.20.5.3310">
    <property type="match status" value="1"/>
</dbReference>
<dbReference type="KEGG" id="cmax:111467601"/>
<keyword evidence="4" id="KW-0934">Plastid</keyword>
<keyword evidence="5 15" id="KW-0812">Transmembrane</keyword>
<evidence type="ECO:0000256" key="1">
    <source>
        <dbReference type="ARBA" id="ARBA00004581"/>
    </source>
</evidence>
<dbReference type="AlphaFoldDB" id="A0A6J1HWX7"/>
<name>A0A6J1HWX7_CUCMA</name>
<dbReference type="GO" id="GO:0033281">
    <property type="term" value="C:TAT protein transport complex"/>
    <property type="evidence" value="ECO:0007669"/>
    <property type="project" value="UniProtKB-ARBA"/>
</dbReference>
<evidence type="ECO:0000256" key="11">
    <source>
        <dbReference type="ARBA" id="ARBA00023136"/>
    </source>
</evidence>
<keyword evidence="7" id="KW-0809">Transit peptide</keyword>
<keyword evidence="3" id="KW-0150">Chloroplast</keyword>
<keyword evidence="6" id="KW-0653">Protein transport</keyword>
<evidence type="ECO:0000256" key="12">
    <source>
        <dbReference type="ARBA" id="ARBA00025340"/>
    </source>
</evidence>
<dbReference type="NCBIfam" id="TIGR01411">
    <property type="entry name" value="tatAE"/>
    <property type="match status" value="1"/>
</dbReference>
<dbReference type="GeneID" id="111467601"/>
<dbReference type="PANTHER" id="PTHR33162:SF3">
    <property type="entry name" value="SEC-INDEPENDENT PROTEIN TRANSLOCASE PROTEIN TATB, CHLOROPLASTIC"/>
    <property type="match status" value="1"/>
</dbReference>
<comment type="subunit">
    <text evidence="13">In thylakoid membranes, TATC and TATB form a large receptor complex, containing about eight TATC-TATB pairs, which binds the precursor protein. Twin arginine signal peptide promotes pH-triggered docking of TATA oligomers to TATC-TATB receptor complex, inducing a conformational switch of TATA that results in activation of the translocase. TATA dissociates from TATC-TATB upon completion of translocation. According to PubMed:22564412, it is estimated that the translocase fully saturated with precursor proteins and TATA is an 2.2-megadalton complex that can individually transport eight precursor proteins or cooperatively transport multimeric precursors.</text>
</comment>
<evidence type="ECO:0000256" key="4">
    <source>
        <dbReference type="ARBA" id="ARBA00022640"/>
    </source>
</evidence>
<evidence type="ECO:0000256" key="10">
    <source>
        <dbReference type="ARBA" id="ARBA00023078"/>
    </source>
</evidence>
<keyword evidence="8 15" id="KW-1133">Transmembrane helix</keyword>
<evidence type="ECO:0000256" key="6">
    <source>
        <dbReference type="ARBA" id="ARBA00022927"/>
    </source>
</evidence>
<reference evidence="17" key="1">
    <citation type="submission" date="2025-08" db="UniProtKB">
        <authorList>
            <consortium name="RefSeq"/>
        </authorList>
    </citation>
    <scope>IDENTIFICATION</scope>
    <source>
        <tissue evidence="17">Young leaves</tissue>
    </source>
</reference>
<feature type="compositionally biased region" description="Polar residues" evidence="14">
    <location>
        <begin position="231"/>
        <end position="240"/>
    </location>
</feature>
<feature type="transmembrane region" description="Helical" evidence="15">
    <location>
        <begin position="84"/>
        <end position="108"/>
    </location>
</feature>
<proteinExistence type="predicted"/>
<comment type="function">
    <text evidence="12">Part of the twin-arginine translocation (Tat) system that transports large folded proteins containing a characteristic twin-arginine motif in their signal peptide across the thylakoid membrane. Involved in delta pH-dependent protein transport required for chloroplast development, especially thylakoid membrane formation. TATC and TATB mediate precursor recognition, whereas TATA facilitates translocation.</text>
</comment>
<keyword evidence="11 15" id="KW-0472">Membrane</keyword>
<evidence type="ECO:0000256" key="8">
    <source>
        <dbReference type="ARBA" id="ARBA00022989"/>
    </source>
</evidence>
<dbReference type="OrthoDB" id="2017985at2759"/>
<dbReference type="GO" id="GO:0043953">
    <property type="term" value="P:protein transport by the Tat complex"/>
    <property type="evidence" value="ECO:0007669"/>
    <property type="project" value="InterPro"/>
</dbReference>
<feature type="region of interest" description="Disordered" evidence="14">
    <location>
        <begin position="156"/>
        <end position="201"/>
    </location>
</feature>
<keyword evidence="9" id="KW-0811">Translocation</keyword>
<dbReference type="Proteomes" id="UP000504608">
    <property type="component" value="Unplaced"/>
</dbReference>
<evidence type="ECO:0000256" key="7">
    <source>
        <dbReference type="ARBA" id="ARBA00022946"/>
    </source>
</evidence>
<feature type="region of interest" description="Disordered" evidence="14">
    <location>
        <begin position="221"/>
        <end position="277"/>
    </location>
</feature>
<dbReference type="RefSeq" id="XP_022968335.1">
    <property type="nucleotide sequence ID" value="XM_023112567.1"/>
</dbReference>
<gene>
    <name evidence="17" type="primary">LOC111467601</name>
</gene>
<evidence type="ECO:0000256" key="14">
    <source>
        <dbReference type="SAM" id="MobiDB-lite"/>
    </source>
</evidence>
<evidence type="ECO:0000256" key="3">
    <source>
        <dbReference type="ARBA" id="ARBA00022528"/>
    </source>
</evidence>
<dbReference type="PRINTS" id="PR01506">
    <property type="entry name" value="TATBPROTEIN"/>
</dbReference>
<evidence type="ECO:0000256" key="15">
    <source>
        <dbReference type="SAM" id="Phobius"/>
    </source>
</evidence>
<dbReference type="InterPro" id="IPR003369">
    <property type="entry name" value="TatA/B/E"/>
</dbReference>
<dbReference type="GO" id="GO:0009535">
    <property type="term" value="C:chloroplast thylakoid membrane"/>
    <property type="evidence" value="ECO:0007669"/>
    <property type="project" value="UniProtKB-SubCell"/>
</dbReference>
<feature type="compositionally biased region" description="Low complexity" evidence="14">
    <location>
        <begin position="156"/>
        <end position="168"/>
    </location>
</feature>
<dbReference type="InterPro" id="IPR006312">
    <property type="entry name" value="TatA/E"/>
</dbReference>
<evidence type="ECO:0000256" key="9">
    <source>
        <dbReference type="ARBA" id="ARBA00023010"/>
    </source>
</evidence>
<sequence>MVVLLAMASKVSAAKFPFSPSSSSSLASSSLPTIYSRIPKIRLSLCNFPLGLRLFSPWSGLKHLGISTSGKFIERRKRIPKGKAVFASLFGVGAPEALVIGVVALLVFGPKGLAEVARNLGKTLRAFQPTIRELQDVSREFKTTLEREIGLDEISSSVNSPYNSSRSNTFSNPPSVSRAEDSAAVAEPKIADESPSASKAYSSEEYLKLTEEQLKAQEQLKVQANLAAESESGSQEQPQGTVEEPATIAPGPQNLGTSKADESAASAPRPQSPGTET</sequence>
<comment type="subcellular location">
    <subcellularLocation>
        <location evidence="1">Plastid</location>
        <location evidence="1">Chloroplast thylakoid membrane</location>
        <topology evidence="1">Single-pass membrane protein</topology>
    </subcellularLocation>
</comment>
<evidence type="ECO:0000256" key="5">
    <source>
        <dbReference type="ARBA" id="ARBA00022692"/>
    </source>
</evidence>
<keyword evidence="10" id="KW-0793">Thylakoid</keyword>
<dbReference type="GO" id="GO:0006886">
    <property type="term" value="P:intracellular protein transport"/>
    <property type="evidence" value="ECO:0007669"/>
    <property type="project" value="UniProtKB-ARBA"/>
</dbReference>
<accession>A0A6J1HWX7</accession>
<protein>
    <submittedName>
        <fullName evidence="17">Sec-independent protein translocase protein TATB, chloroplastic</fullName>
    </submittedName>
</protein>
<keyword evidence="2" id="KW-0813">Transport</keyword>
<dbReference type="Pfam" id="PF02416">
    <property type="entry name" value="TatA_B_E"/>
    <property type="match status" value="1"/>
</dbReference>
<keyword evidence="16" id="KW-1185">Reference proteome</keyword>
<evidence type="ECO:0000256" key="2">
    <source>
        <dbReference type="ARBA" id="ARBA00022448"/>
    </source>
</evidence>
<evidence type="ECO:0000313" key="17">
    <source>
        <dbReference type="RefSeq" id="XP_022968335.1"/>
    </source>
</evidence>
<evidence type="ECO:0000313" key="16">
    <source>
        <dbReference type="Proteomes" id="UP000504608"/>
    </source>
</evidence>
<dbReference type="FunFam" id="1.20.5.3310:FF:000003">
    <property type="entry name" value="Sec-independent protein translocase protein TATB, chloroplastic"/>
    <property type="match status" value="1"/>
</dbReference>
<evidence type="ECO:0000256" key="13">
    <source>
        <dbReference type="ARBA" id="ARBA00064498"/>
    </source>
</evidence>